<keyword evidence="13" id="KW-0511">Multifunctional enzyme</keyword>
<keyword evidence="12" id="KW-0456">Lyase</keyword>
<evidence type="ECO:0000256" key="2">
    <source>
        <dbReference type="ARBA" id="ARBA00005005"/>
    </source>
</evidence>
<evidence type="ECO:0000256" key="14">
    <source>
        <dbReference type="ARBA" id="ARBA00049556"/>
    </source>
</evidence>
<dbReference type="GO" id="GO:0003857">
    <property type="term" value="F:(3S)-3-hydroxyacyl-CoA dehydrogenase (NAD+) activity"/>
    <property type="evidence" value="ECO:0007669"/>
    <property type="project" value="UniProtKB-EC"/>
</dbReference>
<dbReference type="Gene3D" id="1.10.1040.50">
    <property type="match status" value="1"/>
</dbReference>
<keyword evidence="9" id="KW-0443">Lipid metabolism</keyword>
<dbReference type="PROSITE" id="PS00166">
    <property type="entry name" value="ENOYL_COA_HYDRATASE"/>
    <property type="match status" value="1"/>
</dbReference>
<dbReference type="InterPro" id="IPR001753">
    <property type="entry name" value="Enoyl-CoA_hydra/iso"/>
</dbReference>
<dbReference type="InterPro" id="IPR008927">
    <property type="entry name" value="6-PGluconate_DH-like_C_sf"/>
</dbReference>
<dbReference type="Pfam" id="PF00378">
    <property type="entry name" value="ECH_1"/>
    <property type="match status" value="1"/>
</dbReference>
<comment type="caution">
    <text evidence="18">The sequence shown here is derived from an EMBL/GenBank/DDBJ whole genome shotgun (WGS) entry which is preliminary data.</text>
</comment>
<comment type="similarity">
    <text evidence="15">Belongs to the enoyl-CoA hydratase/isomerase family.</text>
</comment>
<evidence type="ECO:0000256" key="15">
    <source>
        <dbReference type="RuleBase" id="RU003707"/>
    </source>
</evidence>
<keyword evidence="7" id="KW-0560">Oxidoreductase</keyword>
<evidence type="ECO:0000256" key="7">
    <source>
        <dbReference type="ARBA" id="ARBA00023002"/>
    </source>
</evidence>
<name>A0AA42CGA5_9PROT</name>
<evidence type="ECO:0000256" key="1">
    <source>
        <dbReference type="ARBA" id="ARBA00004275"/>
    </source>
</evidence>
<keyword evidence="11" id="KW-0413">Isomerase</keyword>
<dbReference type="AlphaFoldDB" id="A0AA42CGA5"/>
<evidence type="ECO:0000256" key="3">
    <source>
        <dbReference type="ARBA" id="ARBA00008750"/>
    </source>
</evidence>
<keyword evidence="10" id="KW-0576">Peroxisome</keyword>
<feature type="domain" description="3-hydroxyacyl-CoA dehydrogenase C-terminal" evidence="16">
    <location>
        <begin position="479"/>
        <end position="565"/>
    </location>
</feature>
<keyword evidence="5" id="KW-0276">Fatty acid metabolism</keyword>
<comment type="subunit">
    <text evidence="4">Monomer.</text>
</comment>
<dbReference type="Pfam" id="PF00725">
    <property type="entry name" value="3HCDH"/>
    <property type="match status" value="2"/>
</dbReference>
<dbReference type="InterPro" id="IPR018376">
    <property type="entry name" value="Enoyl-CoA_hyd/isom_CS"/>
</dbReference>
<evidence type="ECO:0000256" key="10">
    <source>
        <dbReference type="ARBA" id="ARBA00023140"/>
    </source>
</evidence>
<accession>A0AA42CGA5</accession>
<reference evidence="18" key="1">
    <citation type="submission" date="2022-09" db="EMBL/GenBank/DDBJ databases">
        <title>Rhodovastum sp. nov. RN2-1 isolated from soil in Seongnam, South Korea.</title>
        <authorList>
            <person name="Le N.T."/>
        </authorList>
    </citation>
    <scope>NUCLEOTIDE SEQUENCE</scope>
    <source>
        <strain evidence="18">RN2-1</strain>
    </source>
</reference>
<dbReference type="InterPro" id="IPR006108">
    <property type="entry name" value="3HC_DH_C"/>
</dbReference>
<dbReference type="SUPFAM" id="SSF52096">
    <property type="entry name" value="ClpP/crotonase"/>
    <property type="match status" value="1"/>
</dbReference>
<comment type="catalytic activity">
    <reaction evidence="14">
        <text>a (3S)-3-hydroxyacyl-CoA + NAD(+) = a 3-oxoacyl-CoA + NADH + H(+)</text>
        <dbReference type="Rhea" id="RHEA:22432"/>
        <dbReference type="ChEBI" id="CHEBI:15378"/>
        <dbReference type="ChEBI" id="CHEBI:57318"/>
        <dbReference type="ChEBI" id="CHEBI:57540"/>
        <dbReference type="ChEBI" id="CHEBI:57945"/>
        <dbReference type="ChEBI" id="CHEBI:90726"/>
        <dbReference type="EC" id="1.1.1.35"/>
    </reaction>
</comment>
<dbReference type="GO" id="GO:0016853">
    <property type="term" value="F:isomerase activity"/>
    <property type="evidence" value="ECO:0007669"/>
    <property type="project" value="UniProtKB-KW"/>
</dbReference>
<reference evidence="18" key="2">
    <citation type="submission" date="2022-10" db="EMBL/GenBank/DDBJ databases">
        <authorList>
            <person name="Trinh H.N."/>
        </authorList>
    </citation>
    <scope>NUCLEOTIDE SEQUENCE</scope>
    <source>
        <strain evidence="18">RN2-1</strain>
    </source>
</reference>
<keyword evidence="6" id="KW-0442">Lipid degradation</keyword>
<evidence type="ECO:0000256" key="6">
    <source>
        <dbReference type="ARBA" id="ARBA00022963"/>
    </source>
</evidence>
<keyword evidence="19" id="KW-1185">Reference proteome</keyword>
<dbReference type="SUPFAM" id="SSF48179">
    <property type="entry name" value="6-phosphogluconate dehydrogenase C-terminal domain-like"/>
    <property type="match status" value="2"/>
</dbReference>
<comment type="pathway">
    <text evidence="2">Lipid metabolism; fatty acid beta-oxidation.</text>
</comment>
<dbReference type="PANTHER" id="PTHR23309">
    <property type="entry name" value="3-HYDROXYACYL-COA DEHYROGENASE"/>
    <property type="match status" value="1"/>
</dbReference>
<dbReference type="Gene3D" id="3.40.50.720">
    <property type="entry name" value="NAD(P)-binding Rossmann-like Domain"/>
    <property type="match status" value="1"/>
</dbReference>
<evidence type="ECO:0000256" key="8">
    <source>
        <dbReference type="ARBA" id="ARBA00023027"/>
    </source>
</evidence>
<dbReference type="InterPro" id="IPR029045">
    <property type="entry name" value="ClpP/crotonase-like_dom_sf"/>
</dbReference>
<protein>
    <submittedName>
        <fullName evidence="18">3-hydroxyacyl-CoA dehydrogenase NAD-binding domain-containing protein</fullName>
    </submittedName>
</protein>
<keyword evidence="8" id="KW-0520">NAD</keyword>
<evidence type="ECO:0000256" key="11">
    <source>
        <dbReference type="ARBA" id="ARBA00023235"/>
    </source>
</evidence>
<dbReference type="GO" id="GO:0070403">
    <property type="term" value="F:NAD+ binding"/>
    <property type="evidence" value="ECO:0007669"/>
    <property type="project" value="InterPro"/>
</dbReference>
<dbReference type="CDD" id="cd06558">
    <property type="entry name" value="crotonase-like"/>
    <property type="match status" value="1"/>
</dbReference>
<organism evidence="18 19">
    <name type="scientific">Limobrevibacterium gyesilva</name>
    <dbReference type="NCBI Taxonomy" id="2991712"/>
    <lineage>
        <taxon>Bacteria</taxon>
        <taxon>Pseudomonadati</taxon>
        <taxon>Pseudomonadota</taxon>
        <taxon>Alphaproteobacteria</taxon>
        <taxon>Acetobacterales</taxon>
        <taxon>Acetobacteraceae</taxon>
        <taxon>Limobrevibacterium</taxon>
    </lineage>
</organism>
<sequence>MGNINACVDLQRDGDVAVIVMDNPPVNALGFALRDGLMQAFARARDDAGVRLVVLTGTERAFSGGADITEFGKPPREPNLRQVITAIEDLPKPVVAAIQGVALGGGLELALGCHYRVAAPKARLGLPEIKLGLLPGAGGTQRLPRLIGIEKALEIIVTGDPVPAPAALALGMVEAMLDGPFPAAAVAWARQNATAPRRLRERTDKLEPARADAGLIDRVAAPLLKRARAQQAARACAEAVRAAAEKSFDEGAALERQFFMELVKSDESKALRHVFFSEREAQKVPNLPAGVEPRKVLRAAVIGAGTMGGGISMCFANAGIPVTVIETSQEALDRGLGRVEGNYNTSVKRGSITADEAARRRALLEGKLDFAAIADADIVIEAVFEEMELKKQIFRELDRHAKPGAVIASNTSYLDINEMAAVTSRPGDVLGMHFFSPANVMRLLEVVRGAKTSPEALATAVAVGRAIGKVPVVVGVCDGFVGNRMLARRGAQGERLLLEGALPQEVDRALTDFGFRMGPFAMGDLAGLDIGWRLRQARGTRAIVADALVEAGRLGQKTGKGYYAYGADGRTPTPDPEVEKLITDASASLQIQRRAISQQEILERLLFPMINEGARILEEGIAARAGDIDVIWLHGYNWPAYRGGPMFYAGLVGLPYVASRLEAFADASGDASLRPAPLLARLAASGEGFGSVGTARG</sequence>
<feature type="domain" description="3-hydroxyacyl-CoA dehydrogenase C-terminal" evidence="16">
    <location>
        <begin position="601"/>
        <end position="687"/>
    </location>
</feature>
<dbReference type="GO" id="GO:0006635">
    <property type="term" value="P:fatty acid beta-oxidation"/>
    <property type="evidence" value="ECO:0007669"/>
    <property type="project" value="TreeGrafter"/>
</dbReference>
<dbReference type="PANTHER" id="PTHR23309:SF49">
    <property type="entry name" value="PEROXISOMAL BIFUNCTIONAL ENZYME"/>
    <property type="match status" value="1"/>
</dbReference>
<evidence type="ECO:0000313" key="18">
    <source>
        <dbReference type="EMBL" id="MCW3475846.1"/>
    </source>
</evidence>
<gene>
    <name evidence="18" type="ORF">OL599_14800</name>
</gene>
<comment type="subcellular location">
    <subcellularLocation>
        <location evidence="1">Peroxisome</location>
    </subcellularLocation>
</comment>
<dbReference type="Gene3D" id="3.90.226.10">
    <property type="entry name" value="2-enoyl-CoA Hydratase, Chain A, domain 1"/>
    <property type="match status" value="1"/>
</dbReference>
<evidence type="ECO:0000256" key="5">
    <source>
        <dbReference type="ARBA" id="ARBA00022832"/>
    </source>
</evidence>
<dbReference type="FunFam" id="3.40.50.720:FF:000009">
    <property type="entry name" value="Fatty oxidation complex, alpha subunit"/>
    <property type="match status" value="1"/>
</dbReference>
<evidence type="ECO:0000256" key="13">
    <source>
        <dbReference type="ARBA" id="ARBA00023268"/>
    </source>
</evidence>
<proteinExistence type="inferred from homology"/>
<evidence type="ECO:0000313" key="19">
    <source>
        <dbReference type="Proteomes" id="UP001165679"/>
    </source>
</evidence>
<evidence type="ECO:0000256" key="9">
    <source>
        <dbReference type="ARBA" id="ARBA00023098"/>
    </source>
</evidence>
<dbReference type="EMBL" id="JAPDNT010000012">
    <property type="protein sequence ID" value="MCW3475846.1"/>
    <property type="molecule type" value="Genomic_DNA"/>
</dbReference>
<dbReference type="GO" id="GO:0004300">
    <property type="term" value="F:enoyl-CoA hydratase activity"/>
    <property type="evidence" value="ECO:0007669"/>
    <property type="project" value="UniProtKB-ARBA"/>
</dbReference>
<dbReference type="Proteomes" id="UP001165679">
    <property type="component" value="Unassembled WGS sequence"/>
</dbReference>
<evidence type="ECO:0000259" key="16">
    <source>
        <dbReference type="Pfam" id="PF00725"/>
    </source>
</evidence>
<dbReference type="SUPFAM" id="SSF51735">
    <property type="entry name" value="NAD(P)-binding Rossmann-fold domains"/>
    <property type="match status" value="1"/>
</dbReference>
<feature type="domain" description="3-hydroxyacyl-CoA dehydrogenase NAD binding" evidence="17">
    <location>
        <begin position="299"/>
        <end position="475"/>
    </location>
</feature>
<dbReference type="Pfam" id="PF02737">
    <property type="entry name" value="3HCDH_N"/>
    <property type="match status" value="1"/>
</dbReference>
<dbReference type="RefSeq" id="WP_264714575.1">
    <property type="nucleotide sequence ID" value="NZ_JAPDNT010000012.1"/>
</dbReference>
<dbReference type="InterPro" id="IPR036291">
    <property type="entry name" value="NAD(P)-bd_dom_sf"/>
</dbReference>
<comment type="similarity">
    <text evidence="3">In the N-terminal section; belongs to the enoyl-CoA hydratase/isomerase family.</text>
</comment>
<dbReference type="FunFam" id="1.10.1040.50:FF:000006">
    <property type="entry name" value="Peroxisomal bifunctional enzyme"/>
    <property type="match status" value="1"/>
</dbReference>
<evidence type="ECO:0000256" key="12">
    <source>
        <dbReference type="ARBA" id="ARBA00023239"/>
    </source>
</evidence>
<dbReference type="InterPro" id="IPR006176">
    <property type="entry name" value="3-OHacyl-CoA_DH_NAD-bd"/>
</dbReference>
<evidence type="ECO:0000259" key="17">
    <source>
        <dbReference type="Pfam" id="PF02737"/>
    </source>
</evidence>
<evidence type="ECO:0000256" key="4">
    <source>
        <dbReference type="ARBA" id="ARBA00011245"/>
    </source>
</evidence>